<keyword evidence="2" id="KW-1185">Reference proteome</keyword>
<dbReference type="Proteomes" id="UP001374535">
    <property type="component" value="Chromosome 5"/>
</dbReference>
<accession>A0AAQ3NJ96</accession>
<evidence type="ECO:0000313" key="1">
    <source>
        <dbReference type="EMBL" id="WVZ09742.1"/>
    </source>
</evidence>
<gene>
    <name evidence="1" type="ORF">V8G54_014272</name>
</gene>
<protein>
    <submittedName>
        <fullName evidence="1">Uncharacterized protein</fullName>
    </submittedName>
</protein>
<reference evidence="1 2" key="1">
    <citation type="journal article" date="2023" name="Life. Sci Alliance">
        <title>Evolutionary insights into 3D genome organization and epigenetic landscape of Vigna mungo.</title>
        <authorList>
            <person name="Junaid A."/>
            <person name="Singh B."/>
            <person name="Bhatia S."/>
        </authorList>
    </citation>
    <scope>NUCLEOTIDE SEQUENCE [LARGE SCALE GENOMIC DNA]</scope>
    <source>
        <strain evidence="1">Urdbean</strain>
    </source>
</reference>
<sequence length="104" mass="11491">MKIKSITKQKICTKGERHTCCIFGTSCCITSDFSRRKINGPKMDFIRPIKSLSSAFSNFFRSTSSEAKISGIINSNNDHNSCNKFTTKLSSATKFILLPAKSTG</sequence>
<dbReference type="EMBL" id="CP144696">
    <property type="protein sequence ID" value="WVZ09742.1"/>
    <property type="molecule type" value="Genomic_DNA"/>
</dbReference>
<organism evidence="1 2">
    <name type="scientific">Vigna mungo</name>
    <name type="common">Black gram</name>
    <name type="synonym">Phaseolus mungo</name>
    <dbReference type="NCBI Taxonomy" id="3915"/>
    <lineage>
        <taxon>Eukaryota</taxon>
        <taxon>Viridiplantae</taxon>
        <taxon>Streptophyta</taxon>
        <taxon>Embryophyta</taxon>
        <taxon>Tracheophyta</taxon>
        <taxon>Spermatophyta</taxon>
        <taxon>Magnoliopsida</taxon>
        <taxon>eudicotyledons</taxon>
        <taxon>Gunneridae</taxon>
        <taxon>Pentapetalae</taxon>
        <taxon>rosids</taxon>
        <taxon>fabids</taxon>
        <taxon>Fabales</taxon>
        <taxon>Fabaceae</taxon>
        <taxon>Papilionoideae</taxon>
        <taxon>50 kb inversion clade</taxon>
        <taxon>NPAAA clade</taxon>
        <taxon>indigoferoid/millettioid clade</taxon>
        <taxon>Phaseoleae</taxon>
        <taxon>Vigna</taxon>
    </lineage>
</organism>
<dbReference type="AlphaFoldDB" id="A0AAQ3NJ96"/>
<proteinExistence type="predicted"/>
<name>A0AAQ3NJ96_VIGMU</name>
<evidence type="ECO:0000313" key="2">
    <source>
        <dbReference type="Proteomes" id="UP001374535"/>
    </source>
</evidence>